<dbReference type="EMBL" id="AP027151">
    <property type="protein sequence ID" value="BDV41356.1"/>
    <property type="molecule type" value="Genomic_DNA"/>
</dbReference>
<dbReference type="Gene3D" id="2.30.30.40">
    <property type="entry name" value="SH3 Domains"/>
    <property type="match status" value="1"/>
</dbReference>
<dbReference type="InterPro" id="IPR051315">
    <property type="entry name" value="Bact_Chemotaxis_CheA"/>
</dbReference>
<dbReference type="InterPro" id="IPR004358">
    <property type="entry name" value="Sig_transdc_His_kin-like_C"/>
</dbReference>
<evidence type="ECO:0000259" key="11">
    <source>
        <dbReference type="PROSITE" id="PS50894"/>
    </source>
</evidence>
<dbReference type="Pfam" id="PF01584">
    <property type="entry name" value="CheW"/>
    <property type="match status" value="1"/>
</dbReference>
<keyword evidence="5" id="KW-0418">Kinase</keyword>
<evidence type="ECO:0000256" key="2">
    <source>
        <dbReference type="ARBA" id="ARBA00012438"/>
    </source>
</evidence>
<organism evidence="12 13">
    <name type="scientific">Geotalea uraniireducens</name>
    <dbReference type="NCBI Taxonomy" id="351604"/>
    <lineage>
        <taxon>Bacteria</taxon>
        <taxon>Pseudomonadati</taxon>
        <taxon>Thermodesulfobacteriota</taxon>
        <taxon>Desulfuromonadia</taxon>
        <taxon>Geobacterales</taxon>
        <taxon>Geobacteraceae</taxon>
        <taxon>Geotalea</taxon>
    </lineage>
</organism>
<gene>
    <name evidence="12" type="primary">cheA44H</name>
    <name evidence="12" type="ORF">GURASL_02790</name>
</gene>
<dbReference type="Gene3D" id="1.20.120.160">
    <property type="entry name" value="HPT domain"/>
    <property type="match status" value="1"/>
</dbReference>
<dbReference type="InterPro" id="IPR036097">
    <property type="entry name" value="HisK_dim/P_sf"/>
</dbReference>
<dbReference type="SMART" id="SM01231">
    <property type="entry name" value="H-kinase_dim"/>
    <property type="match status" value="1"/>
</dbReference>
<feature type="transmembrane region" description="Helical" evidence="8">
    <location>
        <begin position="414"/>
        <end position="435"/>
    </location>
</feature>
<keyword evidence="8" id="KW-0812">Transmembrane</keyword>
<evidence type="ECO:0000256" key="1">
    <source>
        <dbReference type="ARBA" id="ARBA00000085"/>
    </source>
</evidence>
<dbReference type="InterPro" id="IPR036061">
    <property type="entry name" value="CheW-like_dom_sf"/>
</dbReference>
<evidence type="ECO:0000256" key="3">
    <source>
        <dbReference type="ARBA" id="ARBA00022553"/>
    </source>
</evidence>
<dbReference type="SUPFAM" id="SSF47384">
    <property type="entry name" value="Homodimeric domain of signal transducing histidine kinase"/>
    <property type="match status" value="1"/>
</dbReference>
<sequence>MDMSQYRDLFVAEAREHLARMGDNVLALEKDPAHAELIDSLFRNAHSIKGMAASMDYPGIADLAHKMEELIDRVRKGTSVFDGEAADLLFAGIDHLGRLVGDVAEGRSGSGDYGELGSRLLAHGIVSTGGSERRLPAGGETASPAHQPPPRTEAGEPAPEVEDGQRTVRVKADLLDRLISITGELITSKNRLVDLGMELASEKLSEATGALARQVRELHNEVMAVRMLPFATICERLPRMVRDLSRKYDKQVSLVIEGKENCLDRGILEVLADPLVHILRNAVDHGIELPAERVAAGKSGEGRIVLSVRREQDHIVVAVEDDGRGMDSGALVAVALAKGLISEEAGAALSPQEALMLTCLPGFSTAAAVTEISGRGVGMDAVQAAIRQIGGVVSIHSAKGEGSRIQLKLPLTVAIIQVLLLACSTMTLAVPVTAVQRTVELDRRALTCEGDRLFADIGGETVPLVGLDRLLGLSPGADAGEVVSLLLIDRGEDMVGVMAERVLGQAEVFVKPLGRPLAKLKGLAGGAILGDGRVIFILDLPNLLEPLRWQRFVAGSGAGDEKGGIR</sequence>
<comment type="catalytic activity">
    <reaction evidence="1">
        <text>ATP + protein L-histidine = ADP + protein N-phospho-L-histidine.</text>
        <dbReference type="EC" id="2.7.13.3"/>
    </reaction>
</comment>
<protein>
    <recommendedName>
        <fullName evidence="2">histidine kinase</fullName>
        <ecNumber evidence="2">2.7.13.3</ecNumber>
    </recommendedName>
</protein>
<feature type="domain" description="CheW-like" evidence="10">
    <location>
        <begin position="415"/>
        <end position="549"/>
    </location>
</feature>
<evidence type="ECO:0000256" key="8">
    <source>
        <dbReference type="SAM" id="Phobius"/>
    </source>
</evidence>
<evidence type="ECO:0000256" key="7">
    <source>
        <dbReference type="SAM" id="MobiDB-lite"/>
    </source>
</evidence>
<evidence type="ECO:0000256" key="4">
    <source>
        <dbReference type="ARBA" id="ARBA00022679"/>
    </source>
</evidence>
<feature type="region of interest" description="Disordered" evidence="7">
    <location>
        <begin position="130"/>
        <end position="166"/>
    </location>
</feature>
<dbReference type="Pfam" id="PF02895">
    <property type="entry name" value="H-kinase_dim"/>
    <property type="match status" value="1"/>
</dbReference>
<evidence type="ECO:0000259" key="9">
    <source>
        <dbReference type="PROSITE" id="PS50109"/>
    </source>
</evidence>
<dbReference type="InterPro" id="IPR036890">
    <property type="entry name" value="HATPase_C_sf"/>
</dbReference>
<accession>A0ABN6VMI1</accession>
<dbReference type="InterPro" id="IPR008207">
    <property type="entry name" value="Sig_transdc_His_kin_Hpt_dom"/>
</dbReference>
<dbReference type="InterPro" id="IPR005467">
    <property type="entry name" value="His_kinase_dom"/>
</dbReference>
<dbReference type="CDD" id="cd00088">
    <property type="entry name" value="HPT"/>
    <property type="match status" value="1"/>
</dbReference>
<evidence type="ECO:0000259" key="10">
    <source>
        <dbReference type="PROSITE" id="PS50851"/>
    </source>
</evidence>
<dbReference type="PANTHER" id="PTHR43395:SF1">
    <property type="entry name" value="CHEMOTAXIS PROTEIN CHEA"/>
    <property type="match status" value="1"/>
</dbReference>
<dbReference type="PROSITE" id="PS50894">
    <property type="entry name" value="HPT"/>
    <property type="match status" value="1"/>
</dbReference>
<evidence type="ECO:0000313" key="12">
    <source>
        <dbReference type="EMBL" id="BDV41356.1"/>
    </source>
</evidence>
<keyword evidence="13" id="KW-1185">Reference proteome</keyword>
<dbReference type="PROSITE" id="PS50851">
    <property type="entry name" value="CHEW"/>
    <property type="match status" value="1"/>
</dbReference>
<dbReference type="Pfam" id="PF02518">
    <property type="entry name" value="HATPase_c"/>
    <property type="match status" value="1"/>
</dbReference>
<dbReference type="EC" id="2.7.13.3" evidence="2"/>
<keyword evidence="3 6" id="KW-0597">Phosphoprotein</keyword>
<dbReference type="Gene3D" id="1.10.287.560">
    <property type="entry name" value="Histidine kinase CheA-like, homodimeric domain"/>
    <property type="match status" value="1"/>
</dbReference>
<keyword evidence="4" id="KW-0808">Transferase</keyword>
<dbReference type="Proteomes" id="UP001317705">
    <property type="component" value="Chromosome"/>
</dbReference>
<feature type="domain" description="HPt" evidence="11">
    <location>
        <begin position="1"/>
        <end position="103"/>
    </location>
</feature>
<keyword evidence="8" id="KW-0472">Membrane</keyword>
<dbReference type="SMART" id="SM00387">
    <property type="entry name" value="HATPase_c"/>
    <property type="match status" value="1"/>
</dbReference>
<dbReference type="SUPFAM" id="SSF47226">
    <property type="entry name" value="Histidine-containing phosphotransfer domain, HPT domain"/>
    <property type="match status" value="1"/>
</dbReference>
<feature type="domain" description="Histidine kinase" evidence="9">
    <location>
        <begin position="212"/>
        <end position="413"/>
    </location>
</feature>
<dbReference type="PANTHER" id="PTHR43395">
    <property type="entry name" value="SENSOR HISTIDINE KINASE CHEA"/>
    <property type="match status" value="1"/>
</dbReference>
<evidence type="ECO:0000313" key="13">
    <source>
        <dbReference type="Proteomes" id="UP001317705"/>
    </source>
</evidence>
<dbReference type="SUPFAM" id="SSF50341">
    <property type="entry name" value="CheW-like"/>
    <property type="match status" value="1"/>
</dbReference>
<dbReference type="InterPro" id="IPR003594">
    <property type="entry name" value="HATPase_dom"/>
</dbReference>
<dbReference type="PROSITE" id="PS50109">
    <property type="entry name" value="HIS_KIN"/>
    <property type="match status" value="1"/>
</dbReference>
<dbReference type="InterPro" id="IPR004105">
    <property type="entry name" value="CheA-like_dim"/>
</dbReference>
<dbReference type="InterPro" id="IPR036641">
    <property type="entry name" value="HPT_dom_sf"/>
</dbReference>
<evidence type="ECO:0000256" key="5">
    <source>
        <dbReference type="ARBA" id="ARBA00022777"/>
    </source>
</evidence>
<dbReference type="InterPro" id="IPR037006">
    <property type="entry name" value="CheA-like_homodim_sf"/>
</dbReference>
<dbReference type="Pfam" id="PF01627">
    <property type="entry name" value="Hpt"/>
    <property type="match status" value="1"/>
</dbReference>
<dbReference type="InterPro" id="IPR002545">
    <property type="entry name" value="CheW-lke_dom"/>
</dbReference>
<proteinExistence type="predicted"/>
<dbReference type="SUPFAM" id="SSF55874">
    <property type="entry name" value="ATPase domain of HSP90 chaperone/DNA topoisomerase II/histidine kinase"/>
    <property type="match status" value="1"/>
</dbReference>
<evidence type="ECO:0000256" key="6">
    <source>
        <dbReference type="PROSITE-ProRule" id="PRU00110"/>
    </source>
</evidence>
<dbReference type="SMART" id="SM00260">
    <property type="entry name" value="CheW"/>
    <property type="match status" value="1"/>
</dbReference>
<dbReference type="Gene3D" id="3.30.565.10">
    <property type="entry name" value="Histidine kinase-like ATPase, C-terminal domain"/>
    <property type="match status" value="1"/>
</dbReference>
<dbReference type="PRINTS" id="PR00344">
    <property type="entry name" value="BCTRLSENSOR"/>
</dbReference>
<dbReference type="SMART" id="SM00073">
    <property type="entry name" value="HPT"/>
    <property type="match status" value="1"/>
</dbReference>
<keyword evidence="8" id="KW-1133">Transmembrane helix</keyword>
<reference evidence="12 13" key="1">
    <citation type="submission" date="2022-12" db="EMBL/GenBank/DDBJ databases">
        <title>Polyphasic characterization of Geotalea uranireducens NIT-SL11 newly isolated from a complex of sewage sludge and microbially reduced graphene oxide.</title>
        <authorList>
            <person name="Xie L."/>
            <person name="Yoshida N."/>
            <person name="Meng L."/>
        </authorList>
    </citation>
    <scope>NUCLEOTIDE SEQUENCE [LARGE SCALE GENOMIC DNA]</scope>
    <source>
        <strain evidence="12 13">NIT-SL11</strain>
    </source>
</reference>
<feature type="modified residue" description="Phosphohistidine" evidence="6">
    <location>
        <position position="46"/>
    </location>
</feature>
<name>A0ABN6VMI1_9BACT</name>
<dbReference type="RefSeq" id="WP_282001336.1">
    <property type="nucleotide sequence ID" value="NZ_AP027151.1"/>
</dbReference>